<dbReference type="GO" id="GO:0003677">
    <property type="term" value="F:DNA binding"/>
    <property type="evidence" value="ECO:0007669"/>
    <property type="project" value="UniProtKB-KW"/>
</dbReference>
<accession>A0A8T4ITM9</accession>
<dbReference type="Pfam" id="PF07729">
    <property type="entry name" value="FCD"/>
    <property type="match status" value="1"/>
</dbReference>
<comment type="caution">
    <text evidence="5">The sequence shown here is derived from an EMBL/GenBank/DDBJ whole genome shotgun (WGS) entry which is preliminary data.</text>
</comment>
<dbReference type="EMBL" id="JAGSMN010000273">
    <property type="protein sequence ID" value="MBR7673923.1"/>
    <property type="molecule type" value="Genomic_DNA"/>
</dbReference>
<dbReference type="Proteomes" id="UP000675554">
    <property type="component" value="Unassembled WGS sequence"/>
</dbReference>
<reference evidence="5" key="1">
    <citation type="submission" date="2021-04" db="EMBL/GenBank/DDBJ databases">
        <title>Sequencing of actinobacteria type strains.</title>
        <authorList>
            <person name="Nguyen G.-S."/>
            <person name="Wentzel A."/>
        </authorList>
    </citation>
    <scope>NUCLEOTIDE SEQUENCE</scope>
    <source>
        <strain evidence="5">DSM 42095</strain>
    </source>
</reference>
<dbReference type="InterPro" id="IPR036388">
    <property type="entry name" value="WH-like_DNA-bd_sf"/>
</dbReference>
<dbReference type="AlphaFoldDB" id="A0A8T4ITM9"/>
<dbReference type="PRINTS" id="PR00035">
    <property type="entry name" value="HTHGNTR"/>
</dbReference>
<evidence type="ECO:0000256" key="3">
    <source>
        <dbReference type="ARBA" id="ARBA00023163"/>
    </source>
</evidence>
<dbReference type="InterPro" id="IPR011711">
    <property type="entry name" value="GntR_C"/>
</dbReference>
<protein>
    <submittedName>
        <fullName evidence="5">GntR family transcriptional regulator</fullName>
    </submittedName>
</protein>
<dbReference type="SMART" id="SM00895">
    <property type="entry name" value="FCD"/>
    <property type="match status" value="1"/>
</dbReference>
<evidence type="ECO:0000313" key="6">
    <source>
        <dbReference type="Proteomes" id="UP000675554"/>
    </source>
</evidence>
<dbReference type="SMART" id="SM00345">
    <property type="entry name" value="HTH_GNTR"/>
    <property type="match status" value="1"/>
</dbReference>
<dbReference type="Gene3D" id="1.20.120.530">
    <property type="entry name" value="GntR ligand-binding domain-like"/>
    <property type="match status" value="1"/>
</dbReference>
<keyword evidence="2" id="KW-0238">DNA-binding</keyword>
<evidence type="ECO:0000256" key="1">
    <source>
        <dbReference type="ARBA" id="ARBA00023015"/>
    </source>
</evidence>
<organism evidence="5 6">
    <name type="scientific">Streptomyces daliensis</name>
    <dbReference type="NCBI Taxonomy" id="299421"/>
    <lineage>
        <taxon>Bacteria</taxon>
        <taxon>Bacillati</taxon>
        <taxon>Actinomycetota</taxon>
        <taxon>Actinomycetes</taxon>
        <taxon>Kitasatosporales</taxon>
        <taxon>Streptomycetaceae</taxon>
        <taxon>Streptomyces</taxon>
    </lineage>
</organism>
<dbReference type="InterPro" id="IPR036390">
    <property type="entry name" value="WH_DNA-bd_sf"/>
</dbReference>
<proteinExistence type="predicted"/>
<dbReference type="SUPFAM" id="SSF46785">
    <property type="entry name" value="Winged helix' DNA-binding domain"/>
    <property type="match status" value="1"/>
</dbReference>
<keyword evidence="6" id="KW-1185">Reference proteome</keyword>
<sequence length="220" mass="24229">MAEAQSGREPAAERAYRYAKELILSGELAGGSLISEGEIAERVGLSRTPVREAFLRLEGEELLRLFPKKGAVVSPMPPGEAEDVLELREVLECTAVERIVRWEAAALDDFVARLRAAVRAQDAPAREMDLKAFVAADETFHRSLVTASGNALADRFYRSLGDRQRRMAALALRPRPERLPVLVREHGALADAVADRDPERFRAALRAHLDATHRALLGTA</sequence>
<dbReference type="Pfam" id="PF00392">
    <property type="entry name" value="GntR"/>
    <property type="match status" value="1"/>
</dbReference>
<dbReference type="PANTHER" id="PTHR43537:SF24">
    <property type="entry name" value="GLUCONATE OPERON TRANSCRIPTIONAL REPRESSOR"/>
    <property type="match status" value="1"/>
</dbReference>
<dbReference type="InterPro" id="IPR000524">
    <property type="entry name" value="Tscrpt_reg_HTH_GntR"/>
</dbReference>
<evidence type="ECO:0000256" key="2">
    <source>
        <dbReference type="ARBA" id="ARBA00023125"/>
    </source>
</evidence>
<keyword evidence="1" id="KW-0805">Transcription regulation</keyword>
<dbReference type="CDD" id="cd07377">
    <property type="entry name" value="WHTH_GntR"/>
    <property type="match status" value="1"/>
</dbReference>
<feature type="domain" description="HTH gntR-type" evidence="4">
    <location>
        <begin position="9"/>
        <end position="76"/>
    </location>
</feature>
<name>A0A8T4ITM9_9ACTN</name>
<gene>
    <name evidence="5" type="ORF">KDA82_13035</name>
</gene>
<dbReference type="GO" id="GO:0003700">
    <property type="term" value="F:DNA-binding transcription factor activity"/>
    <property type="evidence" value="ECO:0007669"/>
    <property type="project" value="InterPro"/>
</dbReference>
<keyword evidence="3" id="KW-0804">Transcription</keyword>
<dbReference type="SUPFAM" id="SSF48008">
    <property type="entry name" value="GntR ligand-binding domain-like"/>
    <property type="match status" value="1"/>
</dbReference>
<evidence type="ECO:0000259" key="4">
    <source>
        <dbReference type="PROSITE" id="PS50949"/>
    </source>
</evidence>
<dbReference type="Gene3D" id="1.10.10.10">
    <property type="entry name" value="Winged helix-like DNA-binding domain superfamily/Winged helix DNA-binding domain"/>
    <property type="match status" value="1"/>
</dbReference>
<dbReference type="PROSITE" id="PS50949">
    <property type="entry name" value="HTH_GNTR"/>
    <property type="match status" value="1"/>
</dbReference>
<dbReference type="PANTHER" id="PTHR43537">
    <property type="entry name" value="TRANSCRIPTIONAL REGULATOR, GNTR FAMILY"/>
    <property type="match status" value="1"/>
</dbReference>
<evidence type="ECO:0000313" key="5">
    <source>
        <dbReference type="EMBL" id="MBR7673923.1"/>
    </source>
</evidence>
<dbReference type="InterPro" id="IPR008920">
    <property type="entry name" value="TF_FadR/GntR_C"/>
</dbReference>